<feature type="region of interest" description="Disordered" evidence="1">
    <location>
        <begin position="1"/>
        <end position="62"/>
    </location>
</feature>
<keyword evidence="4" id="KW-1185">Reference proteome</keyword>
<evidence type="ECO:0000313" key="3">
    <source>
        <dbReference type="EMBL" id="TGO06169.1"/>
    </source>
</evidence>
<dbReference type="PANTHER" id="PTHR21310">
    <property type="entry name" value="AMINOGLYCOSIDE PHOSPHOTRANSFERASE-RELATED-RELATED"/>
    <property type="match status" value="1"/>
</dbReference>
<evidence type="ECO:0000256" key="1">
    <source>
        <dbReference type="SAM" id="MobiDB-lite"/>
    </source>
</evidence>
<dbReference type="InterPro" id="IPR011009">
    <property type="entry name" value="Kinase-like_dom_sf"/>
</dbReference>
<protein>
    <submittedName>
        <fullName evidence="3">Macrolide 2'-phosphotransferase</fullName>
    </submittedName>
</protein>
<dbReference type="Pfam" id="PF01636">
    <property type="entry name" value="APH"/>
    <property type="match status" value="1"/>
</dbReference>
<sequence length="371" mass="38737">MGHARHATPAAATVADPADAVTATALVGPPRRALTRPAPARGYRGSVADSSPSSPSTTPAPPRSAVFLAALATAAVPGLEVVATRHPRGVEETVEYTGILDSAGRSWVVRAPRTVAAGAALEAEWALLAALADATRHDELPFEIARPTGFADLDEGGRAVVHPDLPGRDLPLHTLVPGPGLSAHLGRSLAALHEVETAAIADSGLAVYTADECRTRLLAELDLMAQTGRVAPEVLRRWEAALEDVRAWRFRPVLVHGDLAPERVLADRDRVLAITDFTAAHIGDPAVDLAWLIAAAPEDALESILEAYALHRGEGAGTMVIARAQLLSELALGRWLLHGLRIGDSLVTDEAEAMLADLAIAIDGAADIVGA</sequence>
<feature type="compositionally biased region" description="Low complexity" evidence="1">
    <location>
        <begin position="50"/>
        <end position="62"/>
    </location>
</feature>
<comment type="caution">
    <text evidence="3">The sequence shown here is derived from an EMBL/GenBank/DDBJ whole genome shotgun (WGS) entry which is preliminary data.</text>
</comment>
<dbReference type="SUPFAM" id="SSF56112">
    <property type="entry name" value="Protein kinase-like (PK-like)"/>
    <property type="match status" value="1"/>
</dbReference>
<gene>
    <name evidence="3" type="ORF">SERN_0361</name>
</gene>
<dbReference type="Proteomes" id="UP000297318">
    <property type="component" value="Unassembled WGS sequence"/>
</dbReference>
<dbReference type="OrthoDB" id="3239865at2"/>
<dbReference type="PANTHER" id="PTHR21310:SF15">
    <property type="entry name" value="AMINOGLYCOSIDE PHOSPHOTRANSFERASE DOMAIN-CONTAINING PROTEIN"/>
    <property type="match status" value="1"/>
</dbReference>
<dbReference type="Gene3D" id="3.90.1200.10">
    <property type="match status" value="1"/>
</dbReference>
<dbReference type="AlphaFoldDB" id="A0A4Z1E4P7"/>
<dbReference type="GO" id="GO:0016740">
    <property type="term" value="F:transferase activity"/>
    <property type="evidence" value="ECO:0007669"/>
    <property type="project" value="UniProtKB-KW"/>
</dbReference>
<keyword evidence="3" id="KW-0808">Transferase</keyword>
<dbReference type="InterPro" id="IPR051678">
    <property type="entry name" value="AGP_Transferase"/>
</dbReference>
<proteinExistence type="predicted"/>
<evidence type="ECO:0000313" key="4">
    <source>
        <dbReference type="Proteomes" id="UP000297318"/>
    </source>
</evidence>
<reference evidence="3 4" key="1">
    <citation type="submission" date="2018-11" db="EMBL/GenBank/DDBJ databases">
        <title>Complete genome sequencing of the Actinobacteria Serinibacter sp. K3-2.</title>
        <authorList>
            <person name="Rakitin A.L."/>
            <person name="Beletsky A.V."/>
            <person name="Mardanov A.V."/>
            <person name="Ravin N.V."/>
            <person name="Gromova A.S."/>
            <person name="Filippova S.N."/>
            <person name="Gal'Chenko V.F."/>
        </authorList>
    </citation>
    <scope>NUCLEOTIDE SEQUENCE [LARGE SCALE GENOMIC DNA]</scope>
    <source>
        <strain evidence="3 4">K3-2</strain>
    </source>
</reference>
<dbReference type="EMBL" id="RHPJ01000001">
    <property type="protein sequence ID" value="TGO06169.1"/>
    <property type="molecule type" value="Genomic_DNA"/>
</dbReference>
<evidence type="ECO:0000259" key="2">
    <source>
        <dbReference type="Pfam" id="PF01636"/>
    </source>
</evidence>
<name>A0A4Z1E4P7_9MICO</name>
<feature type="domain" description="Aminoglycoside phosphotransferase" evidence="2">
    <location>
        <begin position="101"/>
        <end position="313"/>
    </location>
</feature>
<feature type="compositionally biased region" description="Low complexity" evidence="1">
    <location>
        <begin position="7"/>
        <end position="41"/>
    </location>
</feature>
<organism evidence="3 4">
    <name type="scientific">Serinibacter arcticus</name>
    <dbReference type="NCBI Taxonomy" id="1655435"/>
    <lineage>
        <taxon>Bacteria</taxon>
        <taxon>Bacillati</taxon>
        <taxon>Actinomycetota</taxon>
        <taxon>Actinomycetes</taxon>
        <taxon>Micrococcales</taxon>
        <taxon>Beutenbergiaceae</taxon>
        <taxon>Serinibacter</taxon>
    </lineage>
</organism>
<accession>A0A4Z1E4P7</accession>
<dbReference type="InterPro" id="IPR002575">
    <property type="entry name" value="Aminoglycoside_PTrfase"/>
</dbReference>